<reference evidence="2 3" key="1">
    <citation type="submission" date="2013-09" db="EMBL/GenBank/DDBJ databases">
        <title>Corchorus capsularis genome sequencing.</title>
        <authorList>
            <person name="Alam M."/>
            <person name="Haque M.S."/>
            <person name="Islam M.S."/>
            <person name="Emdad E.M."/>
            <person name="Islam M.M."/>
            <person name="Ahmed B."/>
            <person name="Halim A."/>
            <person name="Hossen Q.M.M."/>
            <person name="Hossain M.Z."/>
            <person name="Ahmed R."/>
            <person name="Khan M.M."/>
            <person name="Islam R."/>
            <person name="Rashid M.M."/>
            <person name="Khan S.A."/>
            <person name="Rahman M.S."/>
            <person name="Alam M."/>
        </authorList>
    </citation>
    <scope>NUCLEOTIDE SEQUENCE [LARGE SCALE GENOMIC DNA]</scope>
    <source>
        <strain evidence="3">cv. CVL-1</strain>
        <tissue evidence="2">Whole seedling</tissue>
    </source>
</reference>
<accession>A0A1R3HFP7</accession>
<dbReference type="AlphaFoldDB" id="A0A1R3HFP7"/>
<keyword evidence="3" id="KW-1185">Reference proteome</keyword>
<dbReference type="Proteomes" id="UP000188268">
    <property type="component" value="Unassembled WGS sequence"/>
</dbReference>
<protein>
    <submittedName>
        <fullName evidence="2">Uncharacterized protein</fullName>
    </submittedName>
</protein>
<feature type="region of interest" description="Disordered" evidence="1">
    <location>
        <begin position="243"/>
        <end position="286"/>
    </location>
</feature>
<organism evidence="2 3">
    <name type="scientific">Corchorus capsularis</name>
    <name type="common">Jute</name>
    <dbReference type="NCBI Taxonomy" id="210143"/>
    <lineage>
        <taxon>Eukaryota</taxon>
        <taxon>Viridiplantae</taxon>
        <taxon>Streptophyta</taxon>
        <taxon>Embryophyta</taxon>
        <taxon>Tracheophyta</taxon>
        <taxon>Spermatophyta</taxon>
        <taxon>Magnoliopsida</taxon>
        <taxon>eudicotyledons</taxon>
        <taxon>Gunneridae</taxon>
        <taxon>Pentapetalae</taxon>
        <taxon>rosids</taxon>
        <taxon>malvids</taxon>
        <taxon>Malvales</taxon>
        <taxon>Malvaceae</taxon>
        <taxon>Grewioideae</taxon>
        <taxon>Apeibeae</taxon>
        <taxon>Corchorus</taxon>
    </lineage>
</organism>
<proteinExistence type="predicted"/>
<evidence type="ECO:0000313" key="3">
    <source>
        <dbReference type="Proteomes" id="UP000188268"/>
    </source>
</evidence>
<evidence type="ECO:0000256" key="1">
    <source>
        <dbReference type="SAM" id="MobiDB-lite"/>
    </source>
</evidence>
<evidence type="ECO:0000313" key="2">
    <source>
        <dbReference type="EMBL" id="OMO69115.1"/>
    </source>
</evidence>
<dbReference type="EMBL" id="AWWV01012091">
    <property type="protein sequence ID" value="OMO69115.1"/>
    <property type="molecule type" value="Genomic_DNA"/>
</dbReference>
<name>A0A1R3HFP7_COCAP</name>
<dbReference type="Gramene" id="OMO69115">
    <property type="protein sequence ID" value="OMO69115"/>
    <property type="gene ID" value="CCACVL1_19651"/>
</dbReference>
<gene>
    <name evidence="2" type="ORF">CCACVL1_19651</name>
</gene>
<sequence length="286" mass="30761">MAANSNNNTNSFSSAGNNPFDLSWLFQYNDSNASLNNPSSSSRSGLNLGHGQLGRVTSVTTEVRRTYVSPQSGHQSASFPVPDGTVTYEVVRSTRFFVPPSTMDHTFVSSSGVGNQGSTLPTNVGVFNQEQQAGAGQPAEQSQPVVRNQFNMLASTSNLNRNQVNLSSSAGVRILEQGQQPIMRNQPHRALNIFNNVNQRSNIAHEVIDVDAYDNEVCGNSSRASENQSHRPNIQVKNDAFSENPSMNLANHGSDDINVPINGGIHENSANASDPLLDNAGHGRGR</sequence>
<comment type="caution">
    <text evidence="2">The sequence shown here is derived from an EMBL/GenBank/DDBJ whole genome shotgun (WGS) entry which is preliminary data.</text>
</comment>